<dbReference type="InterPro" id="IPR051057">
    <property type="entry name" value="PI-PLC_domain"/>
</dbReference>
<accession>A0ABQ6N9S8</accession>
<evidence type="ECO:0000313" key="2">
    <source>
        <dbReference type="EMBL" id="GMI52228.1"/>
    </source>
</evidence>
<keyword evidence="1" id="KW-0732">Signal</keyword>
<gene>
    <name evidence="2" type="ORF">TeGR_g11119</name>
</gene>
<reference evidence="2 3" key="1">
    <citation type="journal article" date="2023" name="Commun. Biol.">
        <title>Genome analysis of Parmales, the sister group of diatoms, reveals the evolutionary specialization of diatoms from phago-mixotrophs to photoautotrophs.</title>
        <authorList>
            <person name="Ban H."/>
            <person name="Sato S."/>
            <person name="Yoshikawa S."/>
            <person name="Yamada K."/>
            <person name="Nakamura Y."/>
            <person name="Ichinomiya M."/>
            <person name="Sato N."/>
            <person name="Blanc-Mathieu R."/>
            <person name="Endo H."/>
            <person name="Kuwata A."/>
            <person name="Ogata H."/>
        </authorList>
    </citation>
    <scope>NUCLEOTIDE SEQUENCE [LARGE SCALE GENOMIC DNA]</scope>
</reference>
<dbReference type="SUPFAM" id="SSF51695">
    <property type="entry name" value="PLC-like phosphodiesterases"/>
    <property type="match status" value="1"/>
</dbReference>
<dbReference type="InterPro" id="IPR017946">
    <property type="entry name" value="PLC-like_Pdiesterase_TIM-brl"/>
</dbReference>
<dbReference type="PANTHER" id="PTHR13593:SF113">
    <property type="entry name" value="SI:DKEY-266F7.9"/>
    <property type="match status" value="1"/>
</dbReference>
<organism evidence="2 3">
    <name type="scientific">Tetraparma gracilis</name>
    <dbReference type="NCBI Taxonomy" id="2962635"/>
    <lineage>
        <taxon>Eukaryota</taxon>
        <taxon>Sar</taxon>
        <taxon>Stramenopiles</taxon>
        <taxon>Ochrophyta</taxon>
        <taxon>Bolidophyceae</taxon>
        <taxon>Parmales</taxon>
        <taxon>Triparmaceae</taxon>
        <taxon>Tetraparma</taxon>
    </lineage>
</organism>
<evidence type="ECO:0008006" key="4">
    <source>
        <dbReference type="Google" id="ProtNLM"/>
    </source>
</evidence>
<comment type="caution">
    <text evidence="2">The sequence shown here is derived from an EMBL/GenBank/DDBJ whole genome shotgun (WGS) entry which is preliminary data.</text>
</comment>
<dbReference type="PROSITE" id="PS51257">
    <property type="entry name" value="PROKAR_LIPOPROTEIN"/>
    <property type="match status" value="1"/>
</dbReference>
<feature type="chain" id="PRO_5046576628" description="PLC-like phosphodiesterase" evidence="1">
    <location>
        <begin position="17"/>
        <end position="532"/>
    </location>
</feature>
<sequence>MFRAALLASLTASATASISCSGYEDCTTCTSQSHLLGEPSDDANSTLSTTLFGCRWCPQDNSCHKDGSLFNPCSSSESVSYFDVCPVPPEDYPGVPDFLPDWMANLMPVISDLTLLDLSLPGTHDTLTYDLSTTVSDAGIDDYDELSKILHLFSGLIPGQIEDFIRQQAKTQALSITQQLDNGVRFLDFRNMQESSGDWYSLHCLQSNNPSLTYLKEIRAWMDLHPSEIVVMWVSKHGDQNAVGDNAYPGVSAEDKQAYFAQLLDVFSGLVIDTAVSQPNSTSVSDLIARNHRLVPYVSDYAEFTGGSQYAMDGALVDNNLGSSVDGEEDAYNSEMAMFGSMKDLRAADKARNALYLRSMATSSPDFQVEAVAMMKFDPLANSDEQTAKCAQGFNIPSLTSWCPPTLNDIGQMAAYYKQLSLEEAYQKIDTDGWVFPNAFYIDALDYDGTIRSGSTLLNGLVREGGVEGKEKTRYAYADTVVGANVKLACRDRGEADADCAALTELVEARRAKYPAERWDDLKYGRSADWPV</sequence>
<dbReference type="EMBL" id="BRYB01006580">
    <property type="protein sequence ID" value="GMI52228.1"/>
    <property type="molecule type" value="Genomic_DNA"/>
</dbReference>
<dbReference type="PANTHER" id="PTHR13593">
    <property type="match status" value="1"/>
</dbReference>
<proteinExistence type="predicted"/>
<feature type="signal peptide" evidence="1">
    <location>
        <begin position="1"/>
        <end position="16"/>
    </location>
</feature>
<evidence type="ECO:0000313" key="3">
    <source>
        <dbReference type="Proteomes" id="UP001165060"/>
    </source>
</evidence>
<protein>
    <recommendedName>
        <fullName evidence="4">PLC-like phosphodiesterase</fullName>
    </recommendedName>
</protein>
<evidence type="ECO:0000256" key="1">
    <source>
        <dbReference type="SAM" id="SignalP"/>
    </source>
</evidence>
<name>A0ABQ6N9S8_9STRA</name>
<dbReference type="Proteomes" id="UP001165060">
    <property type="component" value="Unassembled WGS sequence"/>
</dbReference>
<keyword evidence="3" id="KW-1185">Reference proteome</keyword>
<dbReference type="Gene3D" id="3.20.20.190">
    <property type="entry name" value="Phosphatidylinositol (PI) phosphodiesterase"/>
    <property type="match status" value="1"/>
</dbReference>
<dbReference type="Pfam" id="PF26146">
    <property type="entry name" value="PI-PLC_X"/>
    <property type="match status" value="1"/>
</dbReference>